<dbReference type="EMBL" id="LAPT01000033">
    <property type="protein sequence ID" value="PXF31784.1"/>
    <property type="molecule type" value="Genomic_DNA"/>
</dbReference>
<feature type="transmembrane region" description="Helical" evidence="1">
    <location>
        <begin position="31"/>
        <end position="48"/>
    </location>
</feature>
<feature type="transmembrane region" description="Helical" evidence="1">
    <location>
        <begin position="176"/>
        <end position="195"/>
    </location>
</feature>
<feature type="transmembrane region" description="Helical" evidence="1">
    <location>
        <begin position="101"/>
        <end position="123"/>
    </location>
</feature>
<feature type="transmembrane region" description="Helical" evidence="1">
    <location>
        <begin position="385"/>
        <end position="402"/>
    </location>
</feature>
<evidence type="ECO:0000313" key="2">
    <source>
        <dbReference type="EMBL" id="PXF31784.1"/>
    </source>
</evidence>
<dbReference type="Proteomes" id="UP000248090">
    <property type="component" value="Unassembled WGS sequence"/>
</dbReference>
<dbReference type="PANTHER" id="PTHR30354:SF11">
    <property type="entry name" value="PERMEASE"/>
    <property type="match status" value="1"/>
</dbReference>
<feature type="transmembrane region" description="Helical" evidence="1">
    <location>
        <begin position="423"/>
        <end position="448"/>
    </location>
</feature>
<keyword evidence="1" id="KW-0472">Membrane</keyword>
<keyword evidence="1" id="KW-0812">Transmembrane</keyword>
<dbReference type="Pfam" id="PF02447">
    <property type="entry name" value="GntP_permease"/>
    <property type="match status" value="1"/>
</dbReference>
<evidence type="ECO:0000256" key="1">
    <source>
        <dbReference type="SAM" id="Phobius"/>
    </source>
</evidence>
<comment type="caution">
    <text evidence="2">The sequence shown here is derived from an EMBL/GenBank/DDBJ whole genome shotgun (WGS) entry which is preliminary data.</text>
</comment>
<reference evidence="2 3" key="1">
    <citation type="submission" date="2015-03" db="EMBL/GenBank/DDBJ databases">
        <authorList>
            <person name="Krishnan R."/>
            <person name="Midha S."/>
            <person name="Patil P.B."/>
            <person name="Rameshkumar N."/>
        </authorList>
    </citation>
    <scope>NUCLEOTIDE SEQUENCE [LARGE SCALE GENOMIC DNA]</scope>
    <source>
        <strain evidence="2 3">L1E11</strain>
    </source>
</reference>
<dbReference type="PANTHER" id="PTHR30354">
    <property type="entry name" value="GNT FAMILY GLUCONATE TRANSPORTER"/>
    <property type="match status" value="1"/>
</dbReference>
<dbReference type="InterPro" id="IPR003474">
    <property type="entry name" value="Glcn_transporter"/>
</dbReference>
<dbReference type="RefSeq" id="WP_110186848.1">
    <property type="nucleotide sequence ID" value="NZ_CP177354.1"/>
</dbReference>
<evidence type="ECO:0000313" key="3">
    <source>
        <dbReference type="Proteomes" id="UP000248090"/>
    </source>
</evidence>
<feature type="transmembrane region" description="Helical" evidence="1">
    <location>
        <begin position="454"/>
        <end position="471"/>
    </location>
</feature>
<dbReference type="PIRSF" id="PIRSF002746">
    <property type="entry name" value="Gluconate_transporter"/>
    <property type="match status" value="1"/>
</dbReference>
<accession>A0ABX5M052</accession>
<proteinExistence type="predicted"/>
<sequence length="488" mass="50422">MNTTLIGVLLGMIALLFMVLRTRIHVFPAMVIATLIMGLFAGMAPADLTKTLTTGFGNTLSSIGLIIGFGVMMGACFEISGAAKRMAKTFIKIFGKGREDIALGVTGLVVSIPVFCDSAYILLQSLVRAISRNTGKSAVGLGAALAIGLLITHAMVPPTPGPVGVAGILNVDIGSFMLWGIVISIPMLLVTLLYTRRVGEQFFRMPAADGSWILSRAGIDSAEQISDMDDKDLPGNLLAFSPIVLPIILILIRTLFPNVPGLAGDVIQLVGHPVIAVGIGVLIAVYGLTGKLSREEIFTAMDRGVSETGIILLVTGAGGAMGAILKASGAGDAIASSVVASGLPGIMIPLFISALLRAVQGSATVSMITTASITAPLIAGLQLDPLFVALACAVGTVGFSHFNDSYFHVVTRTLGISDTRSQLRIWSVTATIAGGTGATMVVLLNLLFGSGGTAFDPVVPVILTLVLLALGRKREDITLQGVTSKQGA</sequence>
<gene>
    <name evidence="2" type="ORF">WH50_07960</name>
</gene>
<feature type="transmembrane region" description="Helical" evidence="1">
    <location>
        <begin position="363"/>
        <end position="379"/>
    </location>
</feature>
<feature type="transmembrane region" description="Helical" evidence="1">
    <location>
        <begin position="268"/>
        <end position="288"/>
    </location>
</feature>
<organism evidence="2 3">
    <name type="scientific">Pokkaliibacter plantistimulans</name>
    <dbReference type="NCBI Taxonomy" id="1635171"/>
    <lineage>
        <taxon>Bacteria</taxon>
        <taxon>Pseudomonadati</taxon>
        <taxon>Pseudomonadota</taxon>
        <taxon>Gammaproteobacteria</taxon>
        <taxon>Oceanospirillales</taxon>
        <taxon>Balneatrichaceae</taxon>
        <taxon>Pokkaliibacter</taxon>
    </lineage>
</organism>
<name>A0ABX5M052_9GAMM</name>
<keyword evidence="1" id="KW-1133">Transmembrane helix</keyword>
<feature type="transmembrane region" description="Helical" evidence="1">
    <location>
        <begin position="135"/>
        <end position="156"/>
    </location>
</feature>
<feature type="transmembrane region" description="Helical" evidence="1">
    <location>
        <begin position="333"/>
        <end position="356"/>
    </location>
</feature>
<feature type="transmembrane region" description="Helical" evidence="1">
    <location>
        <begin position="60"/>
        <end position="81"/>
    </location>
</feature>
<feature type="transmembrane region" description="Helical" evidence="1">
    <location>
        <begin position="309"/>
        <end position="327"/>
    </location>
</feature>
<protein>
    <submittedName>
        <fullName evidence="2">Gluconate permease</fullName>
    </submittedName>
</protein>
<feature type="transmembrane region" description="Helical" evidence="1">
    <location>
        <begin position="237"/>
        <end position="256"/>
    </location>
</feature>
<keyword evidence="3" id="KW-1185">Reference proteome</keyword>